<accession>A0A0F8X834</accession>
<dbReference type="InterPro" id="IPR053030">
    <property type="entry name" value="Ribosomal_biogenesis_FAF1-like"/>
</dbReference>
<comment type="caution">
    <text evidence="2">The sequence shown here is derived from an EMBL/GenBank/DDBJ whole genome shotgun (WGS) entry which is preliminary data.</text>
</comment>
<gene>
    <name evidence="2" type="ORF">AOCH_002198</name>
</gene>
<dbReference type="GO" id="GO:0005730">
    <property type="term" value="C:nucleolus"/>
    <property type="evidence" value="ECO:0007669"/>
    <property type="project" value="TreeGrafter"/>
</dbReference>
<dbReference type="GO" id="GO:0000462">
    <property type="term" value="P:maturation of SSU-rRNA from tricistronic rRNA transcript (SSU-rRNA, 5.8S rRNA, LSU-rRNA)"/>
    <property type="evidence" value="ECO:0007669"/>
    <property type="project" value="TreeGrafter"/>
</dbReference>
<protein>
    <recommendedName>
        <fullName evidence="4">Protein FAF1</fullName>
    </recommendedName>
</protein>
<feature type="region of interest" description="Disordered" evidence="1">
    <location>
        <begin position="138"/>
        <end position="177"/>
    </location>
</feature>
<name>A0A0F8X834_9EURO</name>
<reference evidence="2 3" key="1">
    <citation type="submission" date="2015-02" db="EMBL/GenBank/DDBJ databases">
        <title>Draft Genome Sequences of Two Closely-Related Aflatoxigenic Aspergillus Species Obtained from the Cote d'Ivoire.</title>
        <authorList>
            <person name="Moore G.G."/>
            <person name="Beltz S.B."/>
            <person name="Mack B.M."/>
        </authorList>
    </citation>
    <scope>NUCLEOTIDE SEQUENCE [LARGE SCALE GENOMIC DNA]</scope>
    <source>
        <strain evidence="2 3">SRRC1432</strain>
    </source>
</reference>
<sequence length="313" mass="34993">MIGKRKRDTSVVSRSKAGDNERKSSATTNPDAHDIFRKFFEAEFQPLDLPAPKSARVDESDSEENEDNYDSQGSGSESESELELEWDGLTDEEDEDEEEEEVDEDEDEDDEVEVEVVEYLAPSKAGNLMDKKARKAFMTAKPPSLSTEAKTTTNRSTKTKTKAEDEEEKTSEAQNLKNDLALQRLLKESHLLESASELAPTGKNRHKALDLRMQELGAKKSLYHQKMPSSIRKGIKAKAATKEEKRRREARENGIILEKPAPKFKGSSGRRERGVGGPSIGKFAGGTLNLTKRDIAVVQKSRKGGKVRRKGRR</sequence>
<feature type="compositionally biased region" description="Basic and acidic residues" evidence="1">
    <location>
        <begin position="240"/>
        <end position="252"/>
    </location>
</feature>
<proteinExistence type="predicted"/>
<dbReference type="PANTHER" id="PTHR28096:SF1">
    <property type="entry name" value="PROTEIN FAF1"/>
    <property type="match status" value="1"/>
</dbReference>
<feature type="compositionally biased region" description="Low complexity" evidence="1">
    <location>
        <begin position="147"/>
        <end position="156"/>
    </location>
</feature>
<dbReference type="EMBL" id="JYKN01001596">
    <property type="protein sequence ID" value="KKK19757.1"/>
    <property type="molecule type" value="Genomic_DNA"/>
</dbReference>
<dbReference type="Pfam" id="PF15375">
    <property type="entry name" value="FSAF1"/>
    <property type="match status" value="1"/>
</dbReference>
<organism evidence="2 3">
    <name type="scientific">Aspergillus ochraceoroseus</name>
    <dbReference type="NCBI Taxonomy" id="138278"/>
    <lineage>
        <taxon>Eukaryota</taxon>
        <taxon>Fungi</taxon>
        <taxon>Dikarya</taxon>
        <taxon>Ascomycota</taxon>
        <taxon>Pezizomycotina</taxon>
        <taxon>Eurotiomycetes</taxon>
        <taxon>Eurotiomycetidae</taxon>
        <taxon>Eurotiales</taxon>
        <taxon>Aspergillaceae</taxon>
        <taxon>Aspergillus</taxon>
        <taxon>Aspergillus subgen. Nidulantes</taxon>
    </lineage>
</organism>
<feature type="region of interest" description="Disordered" evidence="1">
    <location>
        <begin position="220"/>
        <end position="284"/>
    </location>
</feature>
<keyword evidence="3" id="KW-1185">Reference proteome</keyword>
<feature type="region of interest" description="Disordered" evidence="1">
    <location>
        <begin position="1"/>
        <end position="125"/>
    </location>
</feature>
<feature type="compositionally biased region" description="Basic residues" evidence="1">
    <location>
        <begin position="300"/>
        <end position="313"/>
    </location>
</feature>
<evidence type="ECO:0000256" key="1">
    <source>
        <dbReference type="SAM" id="MobiDB-lite"/>
    </source>
</evidence>
<feature type="compositionally biased region" description="Acidic residues" evidence="1">
    <location>
        <begin position="78"/>
        <end position="116"/>
    </location>
</feature>
<dbReference type="VEuPathDB" id="FungiDB:P175DRAFT_0489794"/>
<feature type="compositionally biased region" description="Basic and acidic residues" evidence="1">
    <location>
        <begin position="31"/>
        <end position="41"/>
    </location>
</feature>
<dbReference type="InterPro" id="IPR027973">
    <property type="entry name" value="FSAF1-like"/>
</dbReference>
<dbReference type="AlphaFoldDB" id="A0A0F8X834"/>
<feature type="compositionally biased region" description="Acidic residues" evidence="1">
    <location>
        <begin position="60"/>
        <end position="69"/>
    </location>
</feature>
<evidence type="ECO:0008006" key="4">
    <source>
        <dbReference type="Google" id="ProtNLM"/>
    </source>
</evidence>
<dbReference type="Proteomes" id="UP000034947">
    <property type="component" value="Unassembled WGS sequence"/>
</dbReference>
<dbReference type="OrthoDB" id="5556956at2759"/>
<evidence type="ECO:0000313" key="2">
    <source>
        <dbReference type="EMBL" id="KKK19757.1"/>
    </source>
</evidence>
<feature type="region of interest" description="Disordered" evidence="1">
    <location>
        <begin position="294"/>
        <end position="313"/>
    </location>
</feature>
<evidence type="ECO:0000313" key="3">
    <source>
        <dbReference type="Proteomes" id="UP000034947"/>
    </source>
</evidence>
<dbReference type="PANTHER" id="PTHR28096">
    <property type="entry name" value="PROTEIN FAF1"/>
    <property type="match status" value="1"/>
</dbReference>